<keyword evidence="1" id="KW-0547">Nucleotide-binding</keyword>
<gene>
    <name evidence="3" type="ORF">SISNIDRAFT_451465</name>
</gene>
<accession>A0A164XC07</accession>
<dbReference type="GO" id="GO:0003924">
    <property type="term" value="F:GTPase activity"/>
    <property type="evidence" value="ECO:0007669"/>
    <property type="project" value="InterPro"/>
</dbReference>
<name>A0A164XC07_9AGAM</name>
<dbReference type="InterPro" id="IPR027417">
    <property type="entry name" value="P-loop_NTPase"/>
</dbReference>
<organism evidence="3 4">
    <name type="scientific">Sistotremastrum niveocremeum HHB9708</name>
    <dbReference type="NCBI Taxonomy" id="1314777"/>
    <lineage>
        <taxon>Eukaryota</taxon>
        <taxon>Fungi</taxon>
        <taxon>Dikarya</taxon>
        <taxon>Basidiomycota</taxon>
        <taxon>Agaricomycotina</taxon>
        <taxon>Agaricomycetes</taxon>
        <taxon>Sistotremastrales</taxon>
        <taxon>Sistotremastraceae</taxon>
        <taxon>Sertulicium</taxon>
        <taxon>Sertulicium niveocremeum</taxon>
    </lineage>
</organism>
<dbReference type="PROSITE" id="PS51419">
    <property type="entry name" value="RAB"/>
    <property type="match status" value="1"/>
</dbReference>
<dbReference type="PANTHER" id="PTHR24072">
    <property type="entry name" value="RHO FAMILY GTPASE"/>
    <property type="match status" value="1"/>
</dbReference>
<dbReference type="Pfam" id="PF00071">
    <property type="entry name" value="Ras"/>
    <property type="match status" value="1"/>
</dbReference>
<dbReference type="AlphaFoldDB" id="A0A164XC07"/>
<dbReference type="SUPFAM" id="SSF52540">
    <property type="entry name" value="P-loop containing nucleoside triphosphate hydrolases"/>
    <property type="match status" value="1"/>
</dbReference>
<evidence type="ECO:0000256" key="1">
    <source>
        <dbReference type="ARBA" id="ARBA00022741"/>
    </source>
</evidence>
<dbReference type="Gene3D" id="3.40.50.300">
    <property type="entry name" value="P-loop containing nucleotide triphosphate hydrolases"/>
    <property type="match status" value="1"/>
</dbReference>
<keyword evidence="4" id="KW-1185">Reference proteome</keyword>
<evidence type="ECO:0000313" key="3">
    <source>
        <dbReference type="EMBL" id="KZS95825.1"/>
    </source>
</evidence>
<proteinExistence type="predicted"/>
<evidence type="ECO:0000313" key="4">
    <source>
        <dbReference type="Proteomes" id="UP000076722"/>
    </source>
</evidence>
<dbReference type="STRING" id="1314777.A0A164XC07"/>
<dbReference type="GO" id="GO:0007264">
    <property type="term" value="P:small GTPase-mediated signal transduction"/>
    <property type="evidence" value="ECO:0007669"/>
    <property type="project" value="InterPro"/>
</dbReference>
<sequence length="165" mass="18387">MGIGAHGPANYCLFAIEKDKKRPRKSIHITAWELNARKLYTYDPCYFFTPTVILLCFNTCSKPSFLNVEQAWYSAVQALHPKTPIILVGTKSDLREDPEALIELKHDGHGSPVLLQEGEALARKIGAVRYVECSSRTLEGVPDVFQEAIAVVNPKSKWKAGCTIQ</sequence>
<protein>
    <submittedName>
        <fullName evidence="3">Ras-domain-containing protein</fullName>
    </submittedName>
</protein>
<evidence type="ECO:0000256" key="2">
    <source>
        <dbReference type="ARBA" id="ARBA00023134"/>
    </source>
</evidence>
<dbReference type="InterPro" id="IPR001806">
    <property type="entry name" value="Small_GTPase"/>
</dbReference>
<dbReference type="PRINTS" id="PR00449">
    <property type="entry name" value="RASTRNSFRMNG"/>
</dbReference>
<dbReference type="SMART" id="SM00174">
    <property type="entry name" value="RHO"/>
    <property type="match status" value="1"/>
</dbReference>
<keyword evidence="2" id="KW-0342">GTP-binding</keyword>
<dbReference type="EMBL" id="KV419400">
    <property type="protein sequence ID" value="KZS95825.1"/>
    <property type="molecule type" value="Genomic_DNA"/>
</dbReference>
<dbReference type="InterPro" id="IPR003578">
    <property type="entry name" value="Small_GTPase_Rho"/>
</dbReference>
<dbReference type="GO" id="GO:0005525">
    <property type="term" value="F:GTP binding"/>
    <property type="evidence" value="ECO:0007669"/>
    <property type="project" value="UniProtKB-KW"/>
</dbReference>
<dbReference type="Proteomes" id="UP000076722">
    <property type="component" value="Unassembled WGS sequence"/>
</dbReference>
<reference evidence="3 4" key="1">
    <citation type="journal article" date="2016" name="Mol. Biol. Evol.">
        <title>Comparative Genomics of Early-Diverging Mushroom-Forming Fungi Provides Insights into the Origins of Lignocellulose Decay Capabilities.</title>
        <authorList>
            <person name="Nagy L.G."/>
            <person name="Riley R."/>
            <person name="Tritt A."/>
            <person name="Adam C."/>
            <person name="Daum C."/>
            <person name="Floudas D."/>
            <person name="Sun H."/>
            <person name="Yadav J.S."/>
            <person name="Pangilinan J."/>
            <person name="Larsson K.H."/>
            <person name="Matsuura K."/>
            <person name="Barry K."/>
            <person name="Labutti K."/>
            <person name="Kuo R."/>
            <person name="Ohm R.A."/>
            <person name="Bhattacharya S.S."/>
            <person name="Shirouzu T."/>
            <person name="Yoshinaga Y."/>
            <person name="Martin F.M."/>
            <person name="Grigoriev I.V."/>
            <person name="Hibbett D.S."/>
        </authorList>
    </citation>
    <scope>NUCLEOTIDE SEQUENCE [LARGE SCALE GENOMIC DNA]</scope>
    <source>
        <strain evidence="3 4">HHB9708</strain>
    </source>
</reference>